<evidence type="ECO:0000256" key="9">
    <source>
        <dbReference type="ARBA" id="ARBA00022833"/>
    </source>
</evidence>
<keyword evidence="12" id="KW-1185">Reference proteome</keyword>
<dbReference type="Proteomes" id="UP000006701">
    <property type="component" value="Unassembled WGS sequence"/>
</dbReference>
<dbReference type="PANTHER" id="PTHR43668:SF2">
    <property type="entry name" value="ALLANTOINASE"/>
    <property type="match status" value="1"/>
</dbReference>
<dbReference type="EMBL" id="DS027052">
    <property type="protein sequence ID" value="EAW11559.1"/>
    <property type="molecule type" value="Genomic_DNA"/>
</dbReference>
<dbReference type="UniPathway" id="UPA00395">
    <property type="reaction ID" value="UER00653"/>
</dbReference>
<dbReference type="eggNOG" id="KOG2584">
    <property type="taxonomic scope" value="Eukaryota"/>
</dbReference>
<evidence type="ECO:0000256" key="7">
    <source>
        <dbReference type="ARBA" id="ARBA00022723"/>
    </source>
</evidence>
<evidence type="ECO:0000256" key="2">
    <source>
        <dbReference type="ARBA" id="ARBA00001947"/>
    </source>
</evidence>
<dbReference type="GO" id="GO:0050897">
    <property type="term" value="F:cobalt ion binding"/>
    <property type="evidence" value="ECO:0007669"/>
    <property type="project" value="InterPro"/>
</dbReference>
<dbReference type="InterPro" id="IPR050138">
    <property type="entry name" value="DHOase/Allantoinase_Hydrolase"/>
</dbReference>
<protein>
    <recommendedName>
        <fullName evidence="6">allantoinase</fullName>
        <ecNumber evidence="6">3.5.2.5</ecNumber>
    </recommendedName>
</protein>
<dbReference type="SUPFAM" id="SSF51338">
    <property type="entry name" value="Composite domain of metallo-dependent hydrolases"/>
    <property type="match status" value="1"/>
</dbReference>
<evidence type="ECO:0000256" key="1">
    <source>
        <dbReference type="ARBA" id="ARBA00001756"/>
    </source>
</evidence>
<dbReference type="EC" id="3.5.2.5" evidence="6"/>
<accession>A1CFB0</accession>
<dbReference type="InterPro" id="IPR017593">
    <property type="entry name" value="Allantoinase"/>
</dbReference>
<evidence type="ECO:0000256" key="6">
    <source>
        <dbReference type="ARBA" id="ARBA00012863"/>
    </source>
</evidence>
<reference evidence="11 12" key="1">
    <citation type="journal article" date="2008" name="PLoS Genet.">
        <title>Genomic islands in the pathogenic filamentous fungus Aspergillus fumigatus.</title>
        <authorList>
            <person name="Fedorova N.D."/>
            <person name="Khaldi N."/>
            <person name="Joardar V.S."/>
            <person name="Maiti R."/>
            <person name="Amedeo P."/>
            <person name="Anderson M.J."/>
            <person name="Crabtree J."/>
            <person name="Silva J.C."/>
            <person name="Badger J.H."/>
            <person name="Albarraq A."/>
            <person name="Angiuoli S."/>
            <person name="Bussey H."/>
            <person name="Bowyer P."/>
            <person name="Cotty P.J."/>
            <person name="Dyer P.S."/>
            <person name="Egan A."/>
            <person name="Galens K."/>
            <person name="Fraser-Liggett C.M."/>
            <person name="Haas B.J."/>
            <person name="Inman J.M."/>
            <person name="Kent R."/>
            <person name="Lemieux S."/>
            <person name="Malavazi I."/>
            <person name="Orvis J."/>
            <person name="Roemer T."/>
            <person name="Ronning C.M."/>
            <person name="Sundaram J.P."/>
            <person name="Sutton G."/>
            <person name="Turner G."/>
            <person name="Venter J.C."/>
            <person name="White O.R."/>
            <person name="Whitty B.R."/>
            <person name="Youngman P."/>
            <person name="Wolfe K.H."/>
            <person name="Goldman G.H."/>
            <person name="Wortman J.R."/>
            <person name="Jiang B."/>
            <person name="Denning D.W."/>
            <person name="Nierman W.C."/>
        </authorList>
    </citation>
    <scope>NUCLEOTIDE SEQUENCE [LARGE SCALE GENOMIC DNA]</scope>
    <source>
        <strain evidence="12">ATCC 1007 / CBS 513.65 / DSM 816 / NCTC 3887 / NRRL 1</strain>
    </source>
</reference>
<dbReference type="OrthoDB" id="10258955at2759"/>
<keyword evidence="8" id="KW-0378">Hydrolase</keyword>
<dbReference type="InterPro" id="IPR032466">
    <property type="entry name" value="Metal_Hydrolase"/>
</dbReference>
<dbReference type="InterPro" id="IPR011059">
    <property type="entry name" value="Metal-dep_hydrolase_composite"/>
</dbReference>
<comment type="similarity">
    <text evidence="4">Belongs to the metallo-dependent hydrolases superfamily. Allantoinase family.</text>
</comment>
<dbReference type="STRING" id="344612.A1CFB0"/>
<dbReference type="NCBIfam" id="TIGR03178">
    <property type="entry name" value="allantoinase"/>
    <property type="match status" value="1"/>
</dbReference>
<evidence type="ECO:0000256" key="4">
    <source>
        <dbReference type="ARBA" id="ARBA00010368"/>
    </source>
</evidence>
<dbReference type="InterPro" id="IPR006680">
    <property type="entry name" value="Amidohydro-rel"/>
</dbReference>
<dbReference type="InterPro" id="IPR002195">
    <property type="entry name" value="Dihydroorotase_CS"/>
</dbReference>
<comment type="subunit">
    <text evidence="5">Homotetramer.</text>
</comment>
<dbReference type="OMA" id="SRLHVCH"/>
<name>A1CFB0_ASPCL</name>
<comment type="cofactor">
    <cofactor evidence="2">
        <name>Zn(2+)</name>
        <dbReference type="ChEBI" id="CHEBI:29105"/>
    </cofactor>
</comment>
<evidence type="ECO:0000313" key="12">
    <source>
        <dbReference type="Proteomes" id="UP000006701"/>
    </source>
</evidence>
<dbReference type="RefSeq" id="XP_001272985.1">
    <property type="nucleotide sequence ID" value="XM_001272984.1"/>
</dbReference>
<dbReference type="PROSITE" id="PS00482">
    <property type="entry name" value="DIHYDROOROTASE_1"/>
    <property type="match status" value="1"/>
</dbReference>
<dbReference type="GO" id="GO:0004038">
    <property type="term" value="F:allantoinase activity"/>
    <property type="evidence" value="ECO:0007669"/>
    <property type="project" value="UniProtKB-EC"/>
</dbReference>
<dbReference type="KEGG" id="act:ACLA_092570"/>
<evidence type="ECO:0000313" key="11">
    <source>
        <dbReference type="EMBL" id="EAW11559.1"/>
    </source>
</evidence>
<dbReference type="AlphaFoldDB" id="A1CFB0"/>
<dbReference type="PANTHER" id="PTHR43668">
    <property type="entry name" value="ALLANTOINASE"/>
    <property type="match status" value="1"/>
</dbReference>
<dbReference type="GO" id="GO:0009442">
    <property type="term" value="P:allantoin assimilation pathway"/>
    <property type="evidence" value="ECO:0007669"/>
    <property type="project" value="EnsemblFungi"/>
</dbReference>
<dbReference type="Pfam" id="PF01979">
    <property type="entry name" value="Amidohydro_1"/>
    <property type="match status" value="1"/>
</dbReference>
<dbReference type="FunFam" id="3.20.20.140:FF:000032">
    <property type="entry name" value="Allantoinase Dal1"/>
    <property type="match status" value="1"/>
</dbReference>
<comment type="pathway">
    <text evidence="3">Nitrogen metabolism; (S)-allantoin degradation; allantoate from (S)-allantoin: step 1/1.</text>
</comment>
<dbReference type="GO" id="GO:0008270">
    <property type="term" value="F:zinc ion binding"/>
    <property type="evidence" value="ECO:0007669"/>
    <property type="project" value="InterPro"/>
</dbReference>
<dbReference type="HOGENOM" id="CLU_015572_4_0_1"/>
<gene>
    <name evidence="11" type="ORF">ACLA_092570</name>
</gene>
<dbReference type="GO" id="GO:0006145">
    <property type="term" value="P:purine nucleobase catabolic process"/>
    <property type="evidence" value="ECO:0007669"/>
    <property type="project" value="TreeGrafter"/>
</dbReference>
<evidence type="ECO:0000256" key="5">
    <source>
        <dbReference type="ARBA" id="ARBA00011881"/>
    </source>
</evidence>
<proteinExistence type="inferred from homology"/>
<evidence type="ECO:0000256" key="3">
    <source>
        <dbReference type="ARBA" id="ARBA00004968"/>
    </source>
</evidence>
<organism evidence="11 12">
    <name type="scientific">Aspergillus clavatus (strain ATCC 1007 / CBS 513.65 / DSM 816 / NCTC 3887 / NRRL 1 / QM 1276 / 107)</name>
    <dbReference type="NCBI Taxonomy" id="344612"/>
    <lineage>
        <taxon>Eukaryota</taxon>
        <taxon>Fungi</taxon>
        <taxon>Dikarya</taxon>
        <taxon>Ascomycota</taxon>
        <taxon>Pezizomycotina</taxon>
        <taxon>Eurotiomycetes</taxon>
        <taxon>Eurotiomycetidae</taxon>
        <taxon>Eurotiales</taxon>
        <taxon>Aspergillaceae</taxon>
        <taxon>Aspergillus</taxon>
        <taxon>Aspergillus subgen. Fumigati</taxon>
    </lineage>
</organism>
<keyword evidence="9" id="KW-0862">Zinc</keyword>
<dbReference type="GeneID" id="4705238"/>
<dbReference type="SUPFAM" id="SSF51556">
    <property type="entry name" value="Metallo-dependent hydrolases"/>
    <property type="match status" value="1"/>
</dbReference>
<evidence type="ECO:0000256" key="8">
    <source>
        <dbReference type="ARBA" id="ARBA00022801"/>
    </source>
</evidence>
<dbReference type="GO" id="GO:0005737">
    <property type="term" value="C:cytoplasm"/>
    <property type="evidence" value="ECO:0007669"/>
    <property type="project" value="TreeGrafter"/>
</dbReference>
<dbReference type="Gene3D" id="3.20.20.140">
    <property type="entry name" value="Metal-dependent hydrolases"/>
    <property type="match status" value="1"/>
</dbReference>
<comment type="catalytic activity">
    <reaction evidence="1">
        <text>(S)-allantoin + H2O = allantoate + H(+)</text>
        <dbReference type="Rhea" id="RHEA:17029"/>
        <dbReference type="ChEBI" id="CHEBI:15377"/>
        <dbReference type="ChEBI" id="CHEBI:15378"/>
        <dbReference type="ChEBI" id="CHEBI:15678"/>
        <dbReference type="ChEBI" id="CHEBI:17536"/>
        <dbReference type="EC" id="3.5.2.5"/>
    </reaction>
</comment>
<dbReference type="VEuPathDB" id="FungiDB:ACLA_092570"/>
<evidence type="ECO:0000259" key="10">
    <source>
        <dbReference type="Pfam" id="PF01979"/>
    </source>
</evidence>
<feature type="domain" description="Amidohydrolase-related" evidence="10">
    <location>
        <begin position="64"/>
        <end position="485"/>
    </location>
</feature>
<sequence>METPAQMPSIAVVASSRAVVSGRLTSATIVISRTTGKITAVFDSVISATDFPAGTPYTDYSPNVLLPGLVDAHVHLNEPGRTEWEGFYTGTQAAAFGGVTTVVDMPLNAIPPTTTVAGLKEKIRAAEGKCWVDVGFYGGIIPGNAGELKALVQQGVRGFKGFLIDSGVEEFPAVSSQDIQKAMAELADEPTTLMFHAEMLPPITASVGDAVQTSEPPAAPAGPLEAYSTFLASRPAAFETCAVQEILSIAHLAPNLPLHIVHLSAMEVIPLLREARANGVKITAETCFHYLSLAAEQIRDGDTRHKCCPPIRSQVNQDSLWEELERHAEDGVIKTVVSDHSPCTPDLKLLPTHIPGHCATTTGDVENSGSFFSAWGGISSVGLGLPIMWTELSRRKGLTSAPDDANTKRALQDIVRLCCTNTAAQVGLQTQKGDLVPGFDADICVFDDAADWVVEPSTMLFRNKCSPYQGRTLRGMVRETWLRGEKVFSRDDGFVGKNPAGHLLLEKRV</sequence>
<keyword evidence="7" id="KW-0479">Metal-binding</keyword>